<keyword evidence="8" id="KW-0249">Electron transport</keyword>
<dbReference type="GO" id="GO:0022904">
    <property type="term" value="P:respiratory electron transport chain"/>
    <property type="evidence" value="ECO:0007669"/>
    <property type="project" value="InterPro"/>
</dbReference>
<evidence type="ECO:0000256" key="9">
    <source>
        <dbReference type="ARBA" id="ARBA00022989"/>
    </source>
</evidence>
<accession>A0AA90TB27</accession>
<feature type="transmembrane region" description="Helical" evidence="12">
    <location>
        <begin position="185"/>
        <end position="206"/>
    </location>
</feature>
<evidence type="ECO:0000256" key="11">
    <source>
        <dbReference type="ARBA" id="ARBA00023136"/>
    </source>
</evidence>
<evidence type="ECO:0000256" key="7">
    <source>
        <dbReference type="ARBA" id="ARBA00022723"/>
    </source>
</evidence>
<reference evidence="14" key="2">
    <citation type="submission" date="2023-07" db="EMBL/GenBank/DDBJ databases">
        <authorList>
            <person name="Aydin F."/>
            <person name="Tarhane S."/>
            <person name="Saticioglu I.B."/>
            <person name="Karakaya E."/>
            <person name="Abay S."/>
            <person name="Guran O."/>
            <person name="Bozkurt E."/>
            <person name="Uzum N."/>
            <person name="Olgun K."/>
            <person name="Jablonski D."/>
        </authorList>
    </citation>
    <scope>NUCLEOTIDE SEQUENCE</scope>
    <source>
        <strain evidence="14">Faydin-H75</strain>
    </source>
</reference>
<dbReference type="PANTHER" id="PTHR30485:SF0">
    <property type="entry name" value="NI_FE-HYDROGENASE 1 B-TYPE CYTOCHROME SUBUNIT-RELATED"/>
    <property type="match status" value="1"/>
</dbReference>
<evidence type="ECO:0000256" key="10">
    <source>
        <dbReference type="ARBA" id="ARBA00023004"/>
    </source>
</evidence>
<comment type="similarity">
    <text evidence="2">Belongs to the HupC/HyaC/HydC family.</text>
</comment>
<feature type="domain" description="Cytochrome b561 bacterial/Ni-hydrogenase" evidence="13">
    <location>
        <begin position="18"/>
        <end position="223"/>
    </location>
</feature>
<dbReference type="PRINTS" id="PR00161">
    <property type="entry name" value="NIHGNASECYTB"/>
</dbReference>
<feature type="transmembrane region" description="Helical" evidence="12">
    <location>
        <begin position="67"/>
        <end position="88"/>
    </location>
</feature>
<reference evidence="15 17" key="1">
    <citation type="submission" date="2023-07" db="EMBL/GenBank/DDBJ databases">
        <title>Unpublished Manusciprt.</title>
        <authorList>
            <person name="Aydin F."/>
            <person name="Tarhane S."/>
            <person name="Saticioglu I.B."/>
            <person name="Karakaya E."/>
            <person name="Abay S."/>
            <person name="Guran O."/>
            <person name="Bozkurt E."/>
            <person name="Uzum N."/>
            <person name="Olgun K."/>
            <person name="Jablonski D."/>
        </authorList>
    </citation>
    <scope>NUCLEOTIDE SEQUENCE</scope>
    <source>
        <strain evidence="17">faydin-H75</strain>
        <strain evidence="15">Faydin-H76</strain>
    </source>
</reference>
<evidence type="ECO:0000256" key="1">
    <source>
        <dbReference type="ARBA" id="ARBA00004651"/>
    </source>
</evidence>
<feature type="transmembrane region" description="Helical" evidence="12">
    <location>
        <begin position="27"/>
        <end position="47"/>
    </location>
</feature>
<keyword evidence="3" id="KW-0813">Transport</keyword>
<dbReference type="InterPro" id="IPR016174">
    <property type="entry name" value="Di-haem_cyt_TM"/>
</dbReference>
<comment type="subcellular location">
    <subcellularLocation>
        <location evidence="1">Cell membrane</location>
        <topology evidence="1">Multi-pass membrane protein</topology>
    </subcellularLocation>
</comment>
<keyword evidence="4" id="KW-1003">Cell membrane</keyword>
<dbReference type="PANTHER" id="PTHR30485">
    <property type="entry name" value="NI/FE-HYDROGENASE 1 B-TYPE CYTOCHROME SUBUNIT"/>
    <property type="match status" value="1"/>
</dbReference>
<organism evidence="15 16">
    <name type="scientific">Helicobacter cappadocius</name>
    <dbReference type="NCBI Taxonomy" id="3063998"/>
    <lineage>
        <taxon>Bacteria</taxon>
        <taxon>Pseudomonadati</taxon>
        <taxon>Campylobacterota</taxon>
        <taxon>Epsilonproteobacteria</taxon>
        <taxon>Campylobacterales</taxon>
        <taxon>Helicobacteraceae</taxon>
        <taxon>Helicobacter</taxon>
    </lineage>
</organism>
<dbReference type="SUPFAM" id="SSF81342">
    <property type="entry name" value="Transmembrane di-heme cytochromes"/>
    <property type="match status" value="1"/>
</dbReference>
<keyword evidence="5" id="KW-0349">Heme</keyword>
<feature type="transmembrane region" description="Helical" evidence="12">
    <location>
        <begin position="133"/>
        <end position="155"/>
    </location>
</feature>
<dbReference type="AlphaFoldDB" id="A0AA90TB27"/>
<dbReference type="InterPro" id="IPR000516">
    <property type="entry name" value="Ni-dep_Hydgase_cyt-B"/>
</dbReference>
<keyword evidence="9 12" id="KW-1133">Transmembrane helix</keyword>
<dbReference type="RefSeq" id="WP_305516388.1">
    <property type="nucleotide sequence ID" value="NZ_JAUPEV010000001.1"/>
</dbReference>
<name>A0AA90TB27_9HELI</name>
<keyword evidence="11 12" id="KW-0472">Membrane</keyword>
<proteinExistence type="inferred from homology"/>
<dbReference type="Proteomes" id="UP001177258">
    <property type="component" value="Unassembled WGS sequence"/>
</dbReference>
<comment type="caution">
    <text evidence="15">The sequence shown here is derived from an EMBL/GenBank/DDBJ whole genome shotgun (WGS) entry which is preliminary data.</text>
</comment>
<reference evidence="14 16" key="3">
    <citation type="journal article" date="2024" name="Syst. Appl. Microbiol.">
        <title>Helicobacter cappadocius sp. nov., from lizards: The first psychrotrophic Helicobacter species.</title>
        <authorList>
            <person name="Aydin F."/>
            <person name="Tarhane S."/>
            <person name="Karakaya E."/>
            <person name="Abay S."/>
            <person name="Kayman T."/>
            <person name="Guran O."/>
            <person name="Bozkurt E."/>
            <person name="Uzum N."/>
            <person name="Avci A."/>
            <person name="Olgun K."/>
            <person name="Jablonski D."/>
            <person name="Guran C."/>
            <person name="Burcin Saticioglu I."/>
        </authorList>
    </citation>
    <scope>NUCLEOTIDE SEQUENCE [LARGE SCALE GENOMIC DNA]</scope>
    <source>
        <strain evidence="14">Faydin-H75</strain>
        <strain evidence="16">faydin-H76</strain>
    </source>
</reference>
<gene>
    <name evidence="15" type="primary">cybH</name>
    <name evidence="14" type="ORF">Q5I04_01265</name>
    <name evidence="15" type="ORF">Q5I06_01265</name>
</gene>
<dbReference type="NCBIfam" id="TIGR02125">
    <property type="entry name" value="CytB-hydogenase"/>
    <property type="match status" value="1"/>
</dbReference>
<dbReference type="InterPro" id="IPR011577">
    <property type="entry name" value="Cyt_b561_bac/Ni-Hgenase"/>
</dbReference>
<dbReference type="GO" id="GO:0009055">
    <property type="term" value="F:electron transfer activity"/>
    <property type="evidence" value="ECO:0007669"/>
    <property type="project" value="InterPro"/>
</dbReference>
<dbReference type="InterPro" id="IPR051542">
    <property type="entry name" value="Hydrogenase_cytochrome"/>
</dbReference>
<evidence type="ECO:0000313" key="14">
    <source>
        <dbReference type="EMBL" id="MDO7252549.1"/>
    </source>
</evidence>
<evidence type="ECO:0000256" key="4">
    <source>
        <dbReference type="ARBA" id="ARBA00022475"/>
    </source>
</evidence>
<evidence type="ECO:0000256" key="2">
    <source>
        <dbReference type="ARBA" id="ARBA00008622"/>
    </source>
</evidence>
<dbReference type="GO" id="GO:0005506">
    <property type="term" value="F:iron ion binding"/>
    <property type="evidence" value="ECO:0007669"/>
    <property type="project" value="InterPro"/>
</dbReference>
<keyword evidence="10" id="KW-0408">Iron</keyword>
<dbReference type="EMBL" id="JAUPEV010000001">
    <property type="protein sequence ID" value="MDO7252549.1"/>
    <property type="molecule type" value="Genomic_DNA"/>
</dbReference>
<evidence type="ECO:0000256" key="3">
    <source>
        <dbReference type="ARBA" id="ARBA00022448"/>
    </source>
</evidence>
<keyword evidence="17" id="KW-1185">Reference proteome</keyword>
<dbReference type="GO" id="GO:0005886">
    <property type="term" value="C:plasma membrane"/>
    <property type="evidence" value="ECO:0007669"/>
    <property type="project" value="UniProtKB-SubCell"/>
</dbReference>
<evidence type="ECO:0000259" key="13">
    <source>
        <dbReference type="Pfam" id="PF01292"/>
    </source>
</evidence>
<evidence type="ECO:0000256" key="8">
    <source>
        <dbReference type="ARBA" id="ARBA00022982"/>
    </source>
</evidence>
<protein>
    <submittedName>
        <fullName evidence="15">Ni/Fe-hydrogenase, b-type cytochrome subunit</fullName>
    </submittedName>
</protein>
<evidence type="ECO:0000256" key="6">
    <source>
        <dbReference type="ARBA" id="ARBA00022692"/>
    </source>
</evidence>
<keyword evidence="6 12" id="KW-0812">Transmembrane</keyword>
<dbReference type="GO" id="GO:0020037">
    <property type="term" value="F:heme binding"/>
    <property type="evidence" value="ECO:0007669"/>
    <property type="project" value="TreeGrafter"/>
</dbReference>
<evidence type="ECO:0000313" key="15">
    <source>
        <dbReference type="EMBL" id="MDP2538416.1"/>
    </source>
</evidence>
<dbReference type="Proteomes" id="UP001240777">
    <property type="component" value="Unassembled WGS sequence"/>
</dbReference>
<evidence type="ECO:0000313" key="17">
    <source>
        <dbReference type="Proteomes" id="UP001240777"/>
    </source>
</evidence>
<dbReference type="Pfam" id="PF01292">
    <property type="entry name" value="Ni_hydr_CYTB"/>
    <property type="match status" value="1"/>
</dbReference>
<evidence type="ECO:0000313" key="16">
    <source>
        <dbReference type="Proteomes" id="UP001177258"/>
    </source>
</evidence>
<dbReference type="EMBL" id="JAUYZK010000001">
    <property type="protein sequence ID" value="MDP2538416.1"/>
    <property type="molecule type" value="Genomic_DNA"/>
</dbReference>
<sequence length="232" mass="26795">MKNSINSGKKDFQAYEEFSGLTRIFHWIRAFAIFGLMFTGFYIAFPFLQAEPSSTPTHFLQAYVRSWHLFLGFALIGVSIFRLYLFIFDRQSHPERISFAACLSPKIWIDQIKVYLFLGKHPHIKGAYNPLQFVTYFALALLVLIISITGVVLYYNVYHNGLGAILQTFFKWFEVMCGGLANVRLIHHIATWGFVIFIPVHIYMVVWNSLRYPNGGADAMISGIRYKKDIKI</sequence>
<dbReference type="Gene3D" id="1.20.950.20">
    <property type="entry name" value="Transmembrane di-heme cytochromes, Chain C"/>
    <property type="match status" value="1"/>
</dbReference>
<keyword evidence="7" id="KW-0479">Metal-binding</keyword>
<evidence type="ECO:0000256" key="12">
    <source>
        <dbReference type="SAM" id="Phobius"/>
    </source>
</evidence>
<evidence type="ECO:0000256" key="5">
    <source>
        <dbReference type="ARBA" id="ARBA00022617"/>
    </source>
</evidence>